<dbReference type="PANTHER" id="PTHR42781:SF4">
    <property type="entry name" value="SPERMIDINE_PUTRESCINE IMPORT ATP-BINDING PROTEIN POTA"/>
    <property type="match status" value="1"/>
</dbReference>
<evidence type="ECO:0000256" key="1">
    <source>
        <dbReference type="ARBA" id="ARBA00005417"/>
    </source>
</evidence>
<keyword evidence="4 6" id="KW-0067">ATP-binding</keyword>
<evidence type="ECO:0000256" key="2">
    <source>
        <dbReference type="ARBA" id="ARBA00022448"/>
    </source>
</evidence>
<dbReference type="FunFam" id="3.40.50.300:FF:000425">
    <property type="entry name" value="Probable ABC transporter, ATP-binding subunit"/>
    <property type="match status" value="1"/>
</dbReference>
<name>A0A9W6FIY1_XANFL</name>
<keyword evidence="3" id="KW-0547">Nucleotide-binding</keyword>
<dbReference type="GO" id="GO:0016887">
    <property type="term" value="F:ATP hydrolysis activity"/>
    <property type="evidence" value="ECO:0007669"/>
    <property type="project" value="InterPro"/>
</dbReference>
<dbReference type="GO" id="GO:0005524">
    <property type="term" value="F:ATP binding"/>
    <property type="evidence" value="ECO:0007669"/>
    <property type="project" value="UniProtKB-KW"/>
</dbReference>
<dbReference type="PROSITE" id="PS00211">
    <property type="entry name" value="ABC_TRANSPORTER_1"/>
    <property type="match status" value="1"/>
</dbReference>
<sequence>MDGNAPHGDTPGVAGDGASRSECTFEAFTMSQSAGHALTLRGISHAFGQVVAANAIDLDIRPGELVSLLGPSGCGKTTLLKIIAGFLRQTSGDVLVDGASISHLPTNRRRIGIVFQNYALFPHMSVAQNIAYGPIAAGRPKAETDAVVSEMLDVVQMAAFRDRLPRELSGGQQQRVALARCLAIRPRILLLDEPFSALDKNLRLDMQIEIKRLQRQSGITTVMVTHDQEEALGMSDRIAVLSRGNLEQFAPPSDIYDRPASLFVNTFVGTANLLRATVAGISASGAAVRLADGMVIETGRETTLSVGAAVLVAVRPEGMRVSATGGAGAIGAEITAVMPIGPALIYEVTLIDGSSVKVVQEREADAPLAGPVFLHLKPNRITGLFPDHSGDTHKKGN</sequence>
<protein>
    <submittedName>
        <fullName evidence="6">ABC transporter ATP-binding protein</fullName>
    </submittedName>
</protein>
<keyword evidence="2" id="KW-0813">Transport</keyword>
<dbReference type="AlphaFoldDB" id="A0A9W6FIY1"/>
<comment type="caution">
    <text evidence="6">The sequence shown here is derived from an EMBL/GenBank/DDBJ whole genome shotgun (WGS) entry which is preliminary data.</text>
</comment>
<proteinExistence type="inferred from homology"/>
<evidence type="ECO:0000313" key="7">
    <source>
        <dbReference type="Proteomes" id="UP001144397"/>
    </source>
</evidence>
<dbReference type="InterPro" id="IPR003593">
    <property type="entry name" value="AAA+_ATPase"/>
</dbReference>
<gene>
    <name evidence="6" type="ORF">XFLAVUS301_13350</name>
</gene>
<accession>A0A9W6FIY1</accession>
<dbReference type="EMBL" id="BSDO01000001">
    <property type="protein sequence ID" value="GLI21661.1"/>
    <property type="molecule type" value="Genomic_DNA"/>
</dbReference>
<dbReference type="InterPro" id="IPR008995">
    <property type="entry name" value="Mo/tungstate-bd_C_term_dom"/>
</dbReference>
<comment type="similarity">
    <text evidence="1">Belongs to the ABC transporter superfamily.</text>
</comment>
<dbReference type="GO" id="GO:0043190">
    <property type="term" value="C:ATP-binding cassette (ABC) transporter complex"/>
    <property type="evidence" value="ECO:0007669"/>
    <property type="project" value="InterPro"/>
</dbReference>
<evidence type="ECO:0000256" key="3">
    <source>
        <dbReference type="ARBA" id="ARBA00022741"/>
    </source>
</evidence>
<dbReference type="InterPro" id="IPR050093">
    <property type="entry name" value="ABC_SmlMolc_Importer"/>
</dbReference>
<dbReference type="SMART" id="SM00382">
    <property type="entry name" value="AAA"/>
    <property type="match status" value="1"/>
</dbReference>
<dbReference type="Pfam" id="PF08402">
    <property type="entry name" value="TOBE_2"/>
    <property type="match status" value="1"/>
</dbReference>
<dbReference type="InterPro" id="IPR017871">
    <property type="entry name" value="ABC_transporter-like_CS"/>
</dbReference>
<dbReference type="Gene3D" id="2.40.50.100">
    <property type="match status" value="1"/>
</dbReference>
<organism evidence="6 7">
    <name type="scientific">Xanthobacter flavus</name>
    <dbReference type="NCBI Taxonomy" id="281"/>
    <lineage>
        <taxon>Bacteria</taxon>
        <taxon>Pseudomonadati</taxon>
        <taxon>Pseudomonadota</taxon>
        <taxon>Alphaproteobacteria</taxon>
        <taxon>Hyphomicrobiales</taxon>
        <taxon>Xanthobacteraceae</taxon>
        <taxon>Xanthobacter</taxon>
    </lineage>
</organism>
<dbReference type="SUPFAM" id="SSF50331">
    <property type="entry name" value="MOP-like"/>
    <property type="match status" value="1"/>
</dbReference>
<dbReference type="InterPro" id="IPR027417">
    <property type="entry name" value="P-loop_NTPase"/>
</dbReference>
<dbReference type="SUPFAM" id="SSF52540">
    <property type="entry name" value="P-loop containing nucleoside triphosphate hydrolases"/>
    <property type="match status" value="1"/>
</dbReference>
<reference evidence="6" key="1">
    <citation type="submission" date="2022-12" db="EMBL/GenBank/DDBJ databases">
        <title>Reference genome sequencing for broad-spectrum identification of bacterial and archaeal isolates by mass spectrometry.</title>
        <authorList>
            <person name="Sekiguchi Y."/>
            <person name="Tourlousse D.M."/>
        </authorList>
    </citation>
    <scope>NUCLEOTIDE SEQUENCE</scope>
    <source>
        <strain evidence="6">301</strain>
    </source>
</reference>
<dbReference type="GO" id="GO:0022857">
    <property type="term" value="F:transmembrane transporter activity"/>
    <property type="evidence" value="ECO:0007669"/>
    <property type="project" value="InterPro"/>
</dbReference>
<dbReference type="GO" id="GO:0015697">
    <property type="term" value="P:quaternary ammonium group transport"/>
    <property type="evidence" value="ECO:0007669"/>
    <property type="project" value="UniProtKB-ARBA"/>
</dbReference>
<dbReference type="PROSITE" id="PS50893">
    <property type="entry name" value="ABC_TRANSPORTER_2"/>
    <property type="match status" value="1"/>
</dbReference>
<dbReference type="InterPro" id="IPR003439">
    <property type="entry name" value="ABC_transporter-like_ATP-bd"/>
</dbReference>
<evidence type="ECO:0000259" key="5">
    <source>
        <dbReference type="PROSITE" id="PS50893"/>
    </source>
</evidence>
<dbReference type="InterPro" id="IPR013611">
    <property type="entry name" value="Transp-assoc_OB_typ2"/>
</dbReference>
<dbReference type="Pfam" id="PF00005">
    <property type="entry name" value="ABC_tran"/>
    <property type="match status" value="1"/>
</dbReference>
<feature type="domain" description="ABC transporter" evidence="5">
    <location>
        <begin position="38"/>
        <end position="268"/>
    </location>
</feature>
<evidence type="ECO:0000313" key="6">
    <source>
        <dbReference type="EMBL" id="GLI21661.1"/>
    </source>
</evidence>
<dbReference type="PANTHER" id="PTHR42781">
    <property type="entry name" value="SPERMIDINE/PUTRESCINE IMPORT ATP-BINDING PROTEIN POTA"/>
    <property type="match status" value="1"/>
</dbReference>
<evidence type="ECO:0000256" key="4">
    <source>
        <dbReference type="ARBA" id="ARBA00022840"/>
    </source>
</evidence>
<dbReference type="Proteomes" id="UP001144397">
    <property type="component" value="Unassembled WGS sequence"/>
</dbReference>
<dbReference type="Gene3D" id="3.40.50.300">
    <property type="entry name" value="P-loop containing nucleotide triphosphate hydrolases"/>
    <property type="match status" value="1"/>
</dbReference>